<evidence type="ECO:0000256" key="5">
    <source>
        <dbReference type="ARBA" id="ARBA00023065"/>
    </source>
</evidence>
<proteinExistence type="predicted"/>
<dbReference type="GO" id="GO:0008076">
    <property type="term" value="C:voltage-gated potassium channel complex"/>
    <property type="evidence" value="ECO:0007669"/>
    <property type="project" value="InterPro"/>
</dbReference>
<dbReference type="Pfam" id="PF02214">
    <property type="entry name" value="BTB_2"/>
    <property type="match status" value="1"/>
</dbReference>
<dbReference type="InterPro" id="IPR003131">
    <property type="entry name" value="T1-type_BTB"/>
</dbReference>
<dbReference type="InterPro" id="IPR028325">
    <property type="entry name" value="VG_K_chnl"/>
</dbReference>
<dbReference type="GO" id="GO:0005249">
    <property type="term" value="F:voltage-gated potassium channel activity"/>
    <property type="evidence" value="ECO:0007669"/>
    <property type="project" value="InterPro"/>
</dbReference>
<name>A0A8J1XLI9_OWEFU</name>
<evidence type="ECO:0000256" key="6">
    <source>
        <dbReference type="ARBA" id="ARBA00023136"/>
    </source>
</evidence>
<dbReference type="InterPro" id="IPR003974">
    <property type="entry name" value="K_chnl_volt-dep_Kv3"/>
</dbReference>
<accession>A0A8J1XLI9</accession>
<evidence type="ECO:0000256" key="2">
    <source>
        <dbReference type="ARBA" id="ARBA00022448"/>
    </source>
</evidence>
<dbReference type="AlphaFoldDB" id="A0A8J1XLI9"/>
<evidence type="ECO:0000313" key="8">
    <source>
        <dbReference type="EMBL" id="CAH1777472.1"/>
    </source>
</evidence>
<sequence length="341" mass="39336">MSLMNRMEIINFNIGGTKFSTTLPTLKKLPNTRLYDLAVHIDEEKQKQKGIAAQDLASELENETILPNAVIVDDIEKRISDLKVASNHKRDQPTDNLKYIKTSDGEYFYDREPEVFRCVLNLYRTGHLHIPNSLCTPMVRLELKFWQIEELVLAPCCLSSYKQFDDAKDIIKEIENFFQEDVHEKVNYDKCGYSTQRVRIAVWRFMTQPNSSTAAKVWLLIQWLIIIGSFVIVAMETVPAGRAPRLMFYNQTVYNYILLDKSMRISMTDLDSVLYFTDTALMFFMLLEFIIKLLCAPNQLKFLKSASTVCDILAVIPHFVTFLIIFISPIVLANDAVLTLF</sequence>
<dbReference type="PRINTS" id="PR00169">
    <property type="entry name" value="KCHANNEL"/>
</dbReference>
<comment type="subcellular location">
    <subcellularLocation>
        <location evidence="1">Membrane</location>
        <topology evidence="1">Multi-pass membrane protein</topology>
    </subcellularLocation>
</comment>
<comment type="caution">
    <text evidence="8">The sequence shown here is derived from an EMBL/GenBank/DDBJ whole genome shotgun (WGS) entry which is preliminary data.</text>
</comment>
<keyword evidence="2" id="KW-0813">Transport</keyword>
<keyword evidence="5" id="KW-0406">Ion transport</keyword>
<keyword evidence="4" id="KW-1133">Transmembrane helix</keyword>
<dbReference type="Proteomes" id="UP000749559">
    <property type="component" value="Unassembled WGS sequence"/>
</dbReference>
<dbReference type="PANTHER" id="PTHR11537">
    <property type="entry name" value="VOLTAGE-GATED POTASSIUM CHANNEL"/>
    <property type="match status" value="1"/>
</dbReference>
<feature type="non-terminal residue" evidence="8">
    <location>
        <position position="1"/>
    </location>
</feature>
<keyword evidence="6" id="KW-0472">Membrane</keyword>
<protein>
    <submittedName>
        <fullName evidence="8">Uncharacterized protein</fullName>
    </submittedName>
</protein>
<dbReference type="EMBL" id="CAIIXF020000002">
    <property type="protein sequence ID" value="CAH1777472.1"/>
    <property type="molecule type" value="Genomic_DNA"/>
</dbReference>
<dbReference type="PRINTS" id="PR01498">
    <property type="entry name" value="SHAWCHANNEL"/>
</dbReference>
<dbReference type="SMART" id="SM00225">
    <property type="entry name" value="BTB"/>
    <property type="match status" value="1"/>
</dbReference>
<dbReference type="Gene3D" id="3.30.710.10">
    <property type="entry name" value="Potassium Channel Kv1.1, Chain A"/>
    <property type="match status" value="1"/>
</dbReference>
<dbReference type="OrthoDB" id="10025005at2759"/>
<keyword evidence="9" id="KW-1185">Reference proteome</keyword>
<dbReference type="Gene3D" id="1.20.120.350">
    <property type="entry name" value="Voltage-gated potassium channels. Chain C"/>
    <property type="match status" value="1"/>
</dbReference>
<keyword evidence="3" id="KW-0812">Transmembrane</keyword>
<dbReference type="GO" id="GO:0051260">
    <property type="term" value="P:protein homooligomerization"/>
    <property type="evidence" value="ECO:0007669"/>
    <property type="project" value="InterPro"/>
</dbReference>
<dbReference type="GO" id="GO:0001508">
    <property type="term" value="P:action potential"/>
    <property type="evidence" value="ECO:0007669"/>
    <property type="project" value="TreeGrafter"/>
</dbReference>
<dbReference type="InterPro" id="IPR027359">
    <property type="entry name" value="Volt_channel_dom_sf"/>
</dbReference>
<keyword evidence="7" id="KW-0407">Ion channel</keyword>
<evidence type="ECO:0000256" key="4">
    <source>
        <dbReference type="ARBA" id="ARBA00022989"/>
    </source>
</evidence>
<evidence type="ECO:0000313" key="9">
    <source>
        <dbReference type="Proteomes" id="UP000749559"/>
    </source>
</evidence>
<dbReference type="SUPFAM" id="SSF81324">
    <property type="entry name" value="Voltage-gated potassium channels"/>
    <property type="match status" value="1"/>
</dbReference>
<evidence type="ECO:0000256" key="3">
    <source>
        <dbReference type="ARBA" id="ARBA00022692"/>
    </source>
</evidence>
<organism evidence="8 9">
    <name type="scientific">Owenia fusiformis</name>
    <name type="common">Polychaete worm</name>
    <dbReference type="NCBI Taxonomy" id="6347"/>
    <lineage>
        <taxon>Eukaryota</taxon>
        <taxon>Metazoa</taxon>
        <taxon>Spiralia</taxon>
        <taxon>Lophotrochozoa</taxon>
        <taxon>Annelida</taxon>
        <taxon>Polychaeta</taxon>
        <taxon>Sedentaria</taxon>
        <taxon>Canalipalpata</taxon>
        <taxon>Sabellida</taxon>
        <taxon>Oweniida</taxon>
        <taxon>Oweniidae</taxon>
        <taxon>Owenia</taxon>
    </lineage>
</organism>
<evidence type="ECO:0000256" key="7">
    <source>
        <dbReference type="ARBA" id="ARBA00023303"/>
    </source>
</evidence>
<dbReference type="SUPFAM" id="SSF54695">
    <property type="entry name" value="POZ domain"/>
    <property type="match status" value="1"/>
</dbReference>
<dbReference type="InterPro" id="IPR000210">
    <property type="entry name" value="BTB/POZ_dom"/>
</dbReference>
<dbReference type="InterPro" id="IPR011333">
    <property type="entry name" value="SKP1/BTB/POZ_sf"/>
</dbReference>
<gene>
    <name evidence="8" type="ORF">OFUS_LOCUS4506</name>
</gene>
<dbReference type="PANTHER" id="PTHR11537:SF254">
    <property type="entry name" value="POTASSIUM VOLTAGE-GATED CHANNEL PROTEIN SHAB"/>
    <property type="match status" value="1"/>
</dbReference>
<reference evidence="8" key="1">
    <citation type="submission" date="2022-03" db="EMBL/GenBank/DDBJ databases">
        <authorList>
            <person name="Martin C."/>
        </authorList>
    </citation>
    <scope>NUCLEOTIDE SEQUENCE</scope>
</reference>
<evidence type="ECO:0000256" key="1">
    <source>
        <dbReference type="ARBA" id="ARBA00004141"/>
    </source>
</evidence>